<accession>A0A7K1SHA5</accession>
<gene>
    <name evidence="2" type="ORF">GO755_24315</name>
</gene>
<organism evidence="2 3">
    <name type="scientific">Spirosoma arboris</name>
    <dbReference type="NCBI Taxonomy" id="2682092"/>
    <lineage>
        <taxon>Bacteria</taxon>
        <taxon>Pseudomonadati</taxon>
        <taxon>Bacteroidota</taxon>
        <taxon>Cytophagia</taxon>
        <taxon>Cytophagales</taxon>
        <taxon>Cytophagaceae</taxon>
        <taxon>Spirosoma</taxon>
    </lineage>
</organism>
<reference evidence="2 3" key="1">
    <citation type="submission" date="2019-12" db="EMBL/GenBank/DDBJ databases">
        <title>Spirosoma sp. HMF4905 genome sequencing and assembly.</title>
        <authorList>
            <person name="Kang H."/>
            <person name="Cha I."/>
            <person name="Kim H."/>
            <person name="Joh K."/>
        </authorList>
    </citation>
    <scope>NUCLEOTIDE SEQUENCE [LARGE SCALE GENOMIC DNA]</scope>
    <source>
        <strain evidence="2 3">HMF4905</strain>
    </source>
</reference>
<name>A0A7K1SHA5_9BACT</name>
<proteinExistence type="predicted"/>
<dbReference type="AlphaFoldDB" id="A0A7K1SHA5"/>
<sequence length="66" mass="7533">MKKLNTSNWSSGLLLNINDDRAPGWRTSRRITAELQEKGHSVGRYQVRTLMKMVGLQAIQPLRRPG</sequence>
<evidence type="ECO:0000313" key="3">
    <source>
        <dbReference type="Proteomes" id="UP000436006"/>
    </source>
</evidence>
<comment type="caution">
    <text evidence="2">The sequence shown here is derived from an EMBL/GenBank/DDBJ whole genome shotgun (WGS) entry which is preliminary data.</text>
</comment>
<feature type="domain" description="HTH-like" evidence="1">
    <location>
        <begin position="28"/>
        <end position="63"/>
    </location>
</feature>
<evidence type="ECO:0000313" key="2">
    <source>
        <dbReference type="EMBL" id="MVM33187.1"/>
    </source>
</evidence>
<dbReference type="InterPro" id="IPR025948">
    <property type="entry name" value="HTH-like_dom"/>
</dbReference>
<dbReference type="Proteomes" id="UP000436006">
    <property type="component" value="Unassembled WGS sequence"/>
</dbReference>
<evidence type="ECO:0000259" key="1">
    <source>
        <dbReference type="Pfam" id="PF13276"/>
    </source>
</evidence>
<dbReference type="EMBL" id="WPIN01000010">
    <property type="protein sequence ID" value="MVM33187.1"/>
    <property type="molecule type" value="Genomic_DNA"/>
</dbReference>
<protein>
    <submittedName>
        <fullName evidence="2">IS3 family transposase</fullName>
    </submittedName>
</protein>
<dbReference type="Pfam" id="PF13276">
    <property type="entry name" value="HTH_21"/>
    <property type="match status" value="1"/>
</dbReference>
<keyword evidence="3" id="KW-1185">Reference proteome</keyword>